<dbReference type="Gene3D" id="1.25.40.10">
    <property type="entry name" value="Tetratricopeptide repeat domain"/>
    <property type="match status" value="3"/>
</dbReference>
<proteinExistence type="predicted"/>
<evidence type="ECO:0000256" key="1">
    <source>
        <dbReference type="ARBA" id="ARBA00022737"/>
    </source>
</evidence>
<evidence type="ECO:0000313" key="5">
    <source>
        <dbReference type="Proteomes" id="UP000193978"/>
    </source>
</evidence>
<dbReference type="PROSITE" id="PS50293">
    <property type="entry name" value="TPR_REGION"/>
    <property type="match status" value="1"/>
</dbReference>
<dbReference type="SMART" id="SM00028">
    <property type="entry name" value="TPR"/>
    <property type="match status" value="7"/>
</dbReference>
<dbReference type="Pfam" id="PF13432">
    <property type="entry name" value="TPR_16"/>
    <property type="match status" value="2"/>
</dbReference>
<keyword evidence="2 3" id="KW-0802">TPR repeat</keyword>
<name>A0A1W6N0E9_9HYPH</name>
<dbReference type="STRING" id="655015.B1812_02335"/>
<evidence type="ECO:0000313" key="4">
    <source>
        <dbReference type="EMBL" id="ARN83301.1"/>
    </source>
</evidence>
<evidence type="ECO:0000256" key="2">
    <source>
        <dbReference type="ARBA" id="ARBA00022803"/>
    </source>
</evidence>
<evidence type="ECO:0000256" key="3">
    <source>
        <dbReference type="PROSITE-ProRule" id="PRU00339"/>
    </source>
</evidence>
<dbReference type="KEGG" id="mbry:B1812_02335"/>
<dbReference type="Proteomes" id="UP000193978">
    <property type="component" value="Chromosome"/>
</dbReference>
<dbReference type="Pfam" id="PF13174">
    <property type="entry name" value="TPR_6"/>
    <property type="match status" value="1"/>
</dbReference>
<accession>A0A1W6N0E9</accession>
<sequence>MLQCGAAAAAAQARERFSVARPFEVGESSSGNILSAIVANEERDTLAASTFFREALRVDPRNKDLAERAMIAALANGNFPEAFDLAGKVLVQDRKNPVANLTSGVDAMLQHKWAKAREGIAKDGGETPIDVKNVLLTAWTYAGEKQERRALQTLDQLRGEGLSTLRDYHAALIANLFGDKVEAEKRFKSVMSADRTVLRLIDAYGRFLSGQGDNEAARRLYKAFDEAVPGHPLVVAALAEIDSGKKLQPIVSSAEEGAGEVLYGLVALGGGRPGEELPSLIYLRLSQALAPRNELALFTLADIYERMKQEESAIQLYDSVPETSPLRVNAEVQASLLLEEIGKKKEAAEHLQAVVDAYPRNADALTALANLQRSRKLYDQAVDSYTRALAIDGTPEKAKWLLYYYRGIANERRKNWPAAEADLKKALELNPDQASVLNYLGYSWVDQGANLDEAFRMLRRAVDLKSRDGYIVDSLGWAYYRLGRYEDAVRELERAIDLKPADPVVNDHLGDAYWRVGRKLEAQFQWNHARDLGPEPDDLPRILDKIKNGLVEKPVAGEKQINRGG</sequence>
<dbReference type="EMBL" id="CP019948">
    <property type="protein sequence ID" value="ARN83301.1"/>
    <property type="molecule type" value="Genomic_DNA"/>
</dbReference>
<reference evidence="4 5" key="1">
    <citation type="submission" date="2017-02" db="EMBL/GenBank/DDBJ databases">
        <authorList>
            <person name="Peterson S.W."/>
        </authorList>
    </citation>
    <scope>NUCLEOTIDE SEQUENCE [LARGE SCALE GENOMIC DNA]</scope>
    <source>
        <strain evidence="4 5">S285</strain>
    </source>
</reference>
<dbReference type="InterPro" id="IPR051012">
    <property type="entry name" value="CellSynth/LPSAsmb/PSIAsmb"/>
</dbReference>
<dbReference type="InterPro" id="IPR011990">
    <property type="entry name" value="TPR-like_helical_dom_sf"/>
</dbReference>
<dbReference type="Pfam" id="PF13414">
    <property type="entry name" value="TPR_11"/>
    <property type="match status" value="1"/>
</dbReference>
<dbReference type="InterPro" id="IPR019734">
    <property type="entry name" value="TPR_rpt"/>
</dbReference>
<feature type="repeat" description="TPR" evidence="3">
    <location>
        <begin position="362"/>
        <end position="395"/>
    </location>
</feature>
<protein>
    <submittedName>
        <fullName evidence="4">Uncharacterized protein</fullName>
    </submittedName>
</protein>
<dbReference type="SUPFAM" id="SSF48452">
    <property type="entry name" value="TPR-like"/>
    <property type="match status" value="3"/>
</dbReference>
<feature type="repeat" description="TPR" evidence="3">
    <location>
        <begin position="400"/>
        <end position="433"/>
    </location>
</feature>
<organism evidence="4 5">
    <name type="scientific">Methylocystis bryophila</name>
    <dbReference type="NCBI Taxonomy" id="655015"/>
    <lineage>
        <taxon>Bacteria</taxon>
        <taxon>Pseudomonadati</taxon>
        <taxon>Pseudomonadota</taxon>
        <taxon>Alphaproteobacteria</taxon>
        <taxon>Hyphomicrobiales</taxon>
        <taxon>Methylocystaceae</taxon>
        <taxon>Methylocystis</taxon>
    </lineage>
</organism>
<feature type="repeat" description="TPR" evidence="3">
    <location>
        <begin position="469"/>
        <end position="502"/>
    </location>
</feature>
<dbReference type="PANTHER" id="PTHR45586:SF1">
    <property type="entry name" value="LIPOPOLYSACCHARIDE ASSEMBLY PROTEIN B"/>
    <property type="match status" value="1"/>
</dbReference>
<dbReference type="AlphaFoldDB" id="A0A1W6N0E9"/>
<dbReference type="PROSITE" id="PS50005">
    <property type="entry name" value="TPR"/>
    <property type="match status" value="3"/>
</dbReference>
<gene>
    <name evidence="4" type="ORF">B1812_02335</name>
</gene>
<keyword evidence="1" id="KW-0677">Repeat</keyword>
<dbReference type="PANTHER" id="PTHR45586">
    <property type="entry name" value="TPR REPEAT-CONTAINING PROTEIN PA4667"/>
    <property type="match status" value="1"/>
</dbReference>
<keyword evidence="5" id="KW-1185">Reference proteome</keyword>